<reference evidence="5" key="1">
    <citation type="submission" date="2024-06" db="EMBL/GenBank/DDBJ databases">
        <title>Lacrimispora cavernae sp. nov., a novel anaerobe isolated from bat guano pile inside a cave.</title>
        <authorList>
            <person name="Miller S.L."/>
            <person name="Lu N."/>
            <person name="King J."/>
            <person name="Sankaranarayanan K."/>
            <person name="Lawson P.A."/>
        </authorList>
    </citation>
    <scope>NUCLEOTIDE SEQUENCE</scope>
    <source>
        <strain evidence="5">BS-2</strain>
    </source>
</reference>
<dbReference type="PRINTS" id="PR00032">
    <property type="entry name" value="HTHARAC"/>
</dbReference>
<evidence type="ECO:0000256" key="1">
    <source>
        <dbReference type="ARBA" id="ARBA00023015"/>
    </source>
</evidence>
<dbReference type="PANTHER" id="PTHR47504:SF6">
    <property type="entry name" value="ARAC-FAMILY TRANSCRIPTIONAL REGULATOR"/>
    <property type="match status" value="1"/>
</dbReference>
<dbReference type="InterPro" id="IPR018060">
    <property type="entry name" value="HTH_AraC"/>
</dbReference>
<dbReference type="InterPro" id="IPR018062">
    <property type="entry name" value="HTH_AraC-typ_CS"/>
</dbReference>
<dbReference type="PANTHER" id="PTHR47504">
    <property type="entry name" value="RIGHT ORIGIN-BINDING PROTEIN"/>
    <property type="match status" value="1"/>
</dbReference>
<dbReference type="RefSeq" id="WP_349947498.1">
    <property type="nucleotide sequence ID" value="NZ_CP157940.1"/>
</dbReference>
<name>A0AAU7PRA5_9FIRM</name>
<accession>A0AAU7PRA5</accession>
<dbReference type="InterPro" id="IPR020449">
    <property type="entry name" value="Tscrpt_reg_AraC-type_HTH"/>
</dbReference>
<dbReference type="Pfam" id="PF12833">
    <property type="entry name" value="HTH_18"/>
    <property type="match status" value="1"/>
</dbReference>
<dbReference type="Gene3D" id="1.10.10.60">
    <property type="entry name" value="Homeodomain-like"/>
    <property type="match status" value="2"/>
</dbReference>
<organism evidence="5">
    <name type="scientific">Lacrimispora sp. BS-2</name>
    <dbReference type="NCBI Taxonomy" id="3151850"/>
    <lineage>
        <taxon>Bacteria</taxon>
        <taxon>Bacillati</taxon>
        <taxon>Bacillota</taxon>
        <taxon>Clostridia</taxon>
        <taxon>Lachnospirales</taxon>
        <taxon>Lachnospiraceae</taxon>
        <taxon>Lacrimispora</taxon>
    </lineage>
</organism>
<dbReference type="GO" id="GO:0043565">
    <property type="term" value="F:sequence-specific DNA binding"/>
    <property type="evidence" value="ECO:0007669"/>
    <property type="project" value="InterPro"/>
</dbReference>
<dbReference type="InterPro" id="IPR009057">
    <property type="entry name" value="Homeodomain-like_sf"/>
</dbReference>
<dbReference type="GO" id="GO:0003700">
    <property type="term" value="F:DNA-binding transcription factor activity"/>
    <property type="evidence" value="ECO:0007669"/>
    <property type="project" value="InterPro"/>
</dbReference>
<keyword evidence="2" id="KW-0238">DNA-binding</keyword>
<evidence type="ECO:0000313" key="5">
    <source>
        <dbReference type="EMBL" id="XBS54810.1"/>
    </source>
</evidence>
<dbReference type="PROSITE" id="PS00041">
    <property type="entry name" value="HTH_ARAC_FAMILY_1"/>
    <property type="match status" value="1"/>
</dbReference>
<dbReference type="AlphaFoldDB" id="A0AAU7PRA5"/>
<dbReference type="SMART" id="SM00342">
    <property type="entry name" value="HTH_ARAC"/>
    <property type="match status" value="1"/>
</dbReference>
<proteinExistence type="predicted"/>
<evidence type="ECO:0000259" key="4">
    <source>
        <dbReference type="PROSITE" id="PS01124"/>
    </source>
</evidence>
<dbReference type="EMBL" id="CP157940">
    <property type="protein sequence ID" value="XBS54810.1"/>
    <property type="molecule type" value="Genomic_DNA"/>
</dbReference>
<dbReference type="InterPro" id="IPR050959">
    <property type="entry name" value="MarA-like"/>
</dbReference>
<evidence type="ECO:0000256" key="2">
    <source>
        <dbReference type="ARBA" id="ARBA00023125"/>
    </source>
</evidence>
<dbReference type="SUPFAM" id="SSF46689">
    <property type="entry name" value="Homeodomain-like"/>
    <property type="match status" value="2"/>
</dbReference>
<keyword evidence="1" id="KW-0805">Transcription regulation</keyword>
<sequence length="112" mass="13117">MNYIEDHLSENIKMEALANVASLSPYYYQRLFGRLVKKSVNEYVRLRRLAKASEVLKCKKKRIIDVTIDYGFSDHANFTRTFKDAYSITPDEYRACPVMLNPISRTSHTVYK</sequence>
<keyword evidence="3" id="KW-0804">Transcription</keyword>
<feature type="domain" description="HTH araC/xylS-type" evidence="4">
    <location>
        <begin position="1"/>
        <end position="96"/>
    </location>
</feature>
<evidence type="ECO:0000256" key="3">
    <source>
        <dbReference type="ARBA" id="ARBA00023163"/>
    </source>
</evidence>
<protein>
    <submittedName>
        <fullName evidence="5">AraC family transcriptional regulator</fullName>
    </submittedName>
</protein>
<gene>
    <name evidence="5" type="ORF">ABFV83_03175</name>
</gene>
<dbReference type="PROSITE" id="PS01124">
    <property type="entry name" value="HTH_ARAC_FAMILY_2"/>
    <property type="match status" value="1"/>
</dbReference>